<dbReference type="Pfam" id="PF01585">
    <property type="entry name" value="G-patch"/>
    <property type="match status" value="1"/>
</dbReference>
<name>A0ABR1DSD4_NECAM</name>
<keyword evidence="4" id="KW-1185">Reference proteome</keyword>
<dbReference type="PANTHER" id="PTHR14390">
    <property type="entry name" value="G PATCH DOMAIN CONTAINING PROTEIN 3"/>
    <property type="match status" value="1"/>
</dbReference>
<dbReference type="InterPro" id="IPR040341">
    <property type="entry name" value="GPATCH3"/>
</dbReference>
<protein>
    <recommendedName>
        <fullName evidence="2">G-patch domain-containing protein</fullName>
    </recommendedName>
</protein>
<reference evidence="3 4" key="1">
    <citation type="submission" date="2023-08" db="EMBL/GenBank/DDBJ databases">
        <title>A Necator americanus chromosomal reference genome.</title>
        <authorList>
            <person name="Ilik V."/>
            <person name="Petrzelkova K.J."/>
            <person name="Pardy F."/>
            <person name="Fuh T."/>
            <person name="Niatou-Singa F.S."/>
            <person name="Gouil Q."/>
            <person name="Baker L."/>
            <person name="Ritchie M.E."/>
            <person name="Jex A.R."/>
            <person name="Gazzola D."/>
            <person name="Li H."/>
            <person name="Toshio Fujiwara R."/>
            <person name="Zhan B."/>
            <person name="Aroian R.V."/>
            <person name="Pafco B."/>
            <person name="Schwarz E.M."/>
        </authorList>
    </citation>
    <scope>NUCLEOTIDE SEQUENCE [LARGE SCALE GENOMIC DNA]</scope>
    <source>
        <strain evidence="3 4">Aroian</strain>
        <tissue evidence="3">Whole animal</tissue>
    </source>
</reference>
<feature type="compositionally biased region" description="Polar residues" evidence="1">
    <location>
        <begin position="207"/>
        <end position="229"/>
    </location>
</feature>
<dbReference type="EMBL" id="JAVFWL010000005">
    <property type="protein sequence ID" value="KAK6753183.1"/>
    <property type="molecule type" value="Genomic_DNA"/>
</dbReference>
<proteinExistence type="predicted"/>
<evidence type="ECO:0000313" key="3">
    <source>
        <dbReference type="EMBL" id="KAK6753183.1"/>
    </source>
</evidence>
<accession>A0ABR1DSD4</accession>
<feature type="domain" description="G-patch" evidence="2">
    <location>
        <begin position="374"/>
        <end position="426"/>
    </location>
</feature>
<gene>
    <name evidence="3" type="primary">Necator_chrV.g17443</name>
    <name evidence="3" type="ORF">RB195_012653</name>
</gene>
<dbReference type="PANTHER" id="PTHR14390:SF2">
    <property type="entry name" value="G PATCH DOMAIN-CONTAINING PROTEIN 3"/>
    <property type="match status" value="1"/>
</dbReference>
<comment type="caution">
    <text evidence="3">The sequence shown here is derived from an EMBL/GenBank/DDBJ whole genome shotgun (WGS) entry which is preliminary data.</text>
</comment>
<dbReference type="Proteomes" id="UP001303046">
    <property type="component" value="Unassembled WGS sequence"/>
</dbReference>
<dbReference type="SMART" id="SM00443">
    <property type="entry name" value="G_patch"/>
    <property type="match status" value="1"/>
</dbReference>
<evidence type="ECO:0000256" key="1">
    <source>
        <dbReference type="SAM" id="MobiDB-lite"/>
    </source>
</evidence>
<dbReference type="PROSITE" id="PS50174">
    <property type="entry name" value="G_PATCH"/>
    <property type="match status" value="1"/>
</dbReference>
<organism evidence="3 4">
    <name type="scientific">Necator americanus</name>
    <name type="common">Human hookworm</name>
    <dbReference type="NCBI Taxonomy" id="51031"/>
    <lineage>
        <taxon>Eukaryota</taxon>
        <taxon>Metazoa</taxon>
        <taxon>Ecdysozoa</taxon>
        <taxon>Nematoda</taxon>
        <taxon>Chromadorea</taxon>
        <taxon>Rhabditida</taxon>
        <taxon>Rhabditina</taxon>
        <taxon>Rhabditomorpha</taxon>
        <taxon>Strongyloidea</taxon>
        <taxon>Ancylostomatidae</taxon>
        <taxon>Bunostominae</taxon>
        <taxon>Necator</taxon>
    </lineage>
</organism>
<sequence length="489" mass="56045">MNKKLNRDLLDRAISRKQRDEGTELNSVGGNDALNRKDLFYCTVRNIPSHLKSKDLRRSEFIRHYHGQHWINNEGMEIPRRCFASAVKVAKSSEDSSDYINDADLRQMIELRPPSLMPRGNVGTPSEYFLEQIRLCRLPPSLIPKLGIEVTRRRRKYDSVPFHYSSERSGGSEQEATDIVEHPSGARDLLGRNIKRKELADEEQSIRDQATVSDPTDGTPSADSVQHRTAGSEGDDDDDDQCDEWERHEALYDDVTEQDRTKPRKYEEEMEIVWEKGGPGLVWYTDKNYWDKREKGSDCDWAWADDWDVDYSVYYEGKSTGTRDARDAVEMREDEERRTGKLIESVFTKKSKAPRASRKRRNSDSDVINIEQYSKGIGSKLLGIMGWKPGSGLGRLQQGRVHPVAIQLEEDSQSGFEKKGFGYHGERMQRTGFMTVKKPHSIASRFDAITDAVPTPHKRLGNVATGDVLFRRAEPTIMKYRPIVKEVNK</sequence>
<dbReference type="InterPro" id="IPR000467">
    <property type="entry name" value="G_patch_dom"/>
</dbReference>
<feature type="region of interest" description="Disordered" evidence="1">
    <location>
        <begin position="162"/>
        <end position="241"/>
    </location>
</feature>
<evidence type="ECO:0000313" key="4">
    <source>
        <dbReference type="Proteomes" id="UP001303046"/>
    </source>
</evidence>
<evidence type="ECO:0000259" key="2">
    <source>
        <dbReference type="PROSITE" id="PS50174"/>
    </source>
</evidence>